<comment type="caution">
    <text evidence="1">The sequence shown here is derived from an EMBL/GenBank/DDBJ whole genome shotgun (WGS) entry which is preliminary data.</text>
</comment>
<gene>
    <name evidence="1" type="ORF">TNCT_393151</name>
</gene>
<keyword evidence="2" id="KW-1185">Reference proteome</keyword>
<evidence type="ECO:0000313" key="2">
    <source>
        <dbReference type="Proteomes" id="UP000887116"/>
    </source>
</evidence>
<name>A0A8X6F3Y2_TRICU</name>
<organism evidence="1 2">
    <name type="scientific">Trichonephila clavata</name>
    <name type="common">Joro spider</name>
    <name type="synonym">Nephila clavata</name>
    <dbReference type="NCBI Taxonomy" id="2740835"/>
    <lineage>
        <taxon>Eukaryota</taxon>
        <taxon>Metazoa</taxon>
        <taxon>Ecdysozoa</taxon>
        <taxon>Arthropoda</taxon>
        <taxon>Chelicerata</taxon>
        <taxon>Arachnida</taxon>
        <taxon>Araneae</taxon>
        <taxon>Araneomorphae</taxon>
        <taxon>Entelegynae</taxon>
        <taxon>Araneoidea</taxon>
        <taxon>Nephilidae</taxon>
        <taxon>Trichonephila</taxon>
    </lineage>
</organism>
<protein>
    <submittedName>
        <fullName evidence="1">Uncharacterized protein</fullName>
    </submittedName>
</protein>
<evidence type="ECO:0000313" key="1">
    <source>
        <dbReference type="EMBL" id="GFQ68966.1"/>
    </source>
</evidence>
<dbReference type="EMBL" id="BMAO01000751">
    <property type="protein sequence ID" value="GFQ68966.1"/>
    <property type="molecule type" value="Genomic_DNA"/>
</dbReference>
<proteinExistence type="predicted"/>
<sequence>MVRLKPLRRNATNERNSIYICVGQLIDRENKSHSYTIDDCKTLNLATSYGSEKITIKLLKNRKNVSRSKESRFQLYHEDGCVRVLRKSHEAMGLICQMNTIPTCSF</sequence>
<reference evidence="1" key="1">
    <citation type="submission" date="2020-07" db="EMBL/GenBank/DDBJ databases">
        <title>Multicomponent nature underlies the extraordinary mechanical properties of spider dragline silk.</title>
        <authorList>
            <person name="Kono N."/>
            <person name="Nakamura H."/>
            <person name="Mori M."/>
            <person name="Yoshida Y."/>
            <person name="Ohtoshi R."/>
            <person name="Malay A.D."/>
            <person name="Moran D.A.P."/>
            <person name="Tomita M."/>
            <person name="Numata K."/>
            <person name="Arakawa K."/>
        </authorList>
    </citation>
    <scope>NUCLEOTIDE SEQUENCE</scope>
</reference>
<dbReference type="Proteomes" id="UP000887116">
    <property type="component" value="Unassembled WGS sequence"/>
</dbReference>
<accession>A0A8X6F3Y2</accession>
<dbReference type="AlphaFoldDB" id="A0A8X6F3Y2"/>